<feature type="transmembrane region" description="Helical" evidence="2">
    <location>
        <begin position="24"/>
        <end position="46"/>
    </location>
</feature>
<keyword evidence="2" id="KW-0812">Transmembrane</keyword>
<protein>
    <submittedName>
        <fullName evidence="3">Uncharacterized protein</fullName>
    </submittedName>
</protein>
<evidence type="ECO:0000256" key="2">
    <source>
        <dbReference type="SAM" id="Phobius"/>
    </source>
</evidence>
<proteinExistence type="predicted"/>
<feature type="transmembrane region" description="Helical" evidence="2">
    <location>
        <begin position="53"/>
        <end position="71"/>
    </location>
</feature>
<sequence>MTIFLENTFGDTAVLKTYRNPAWIYSHITIFCRVLGPLVMVAMWALAVTAFTLIYAASGIFLLFVAILLVFQEFSWLFGRIQAVKRDNWMGNCWRAFVWFDSWKRSLEYFVFAIVAFVIGGFSTWPLFVGGGLLLILAIAYLLKARRFTKIEPLKNPAVESLPGTNPFTGSLPGNSYTSPRSDIEWGSPASKY</sequence>
<comment type="caution">
    <text evidence="3">The sequence shown here is derived from an EMBL/GenBank/DDBJ whole genome shotgun (WGS) entry which is preliminary data.</text>
</comment>
<reference evidence="3 4" key="1">
    <citation type="journal article" date="2016" name="Nat. Commun.">
        <title>Extremotolerant tardigrade genome and improved radiotolerance of human cultured cells by tardigrade-unique protein.</title>
        <authorList>
            <person name="Hashimoto T."/>
            <person name="Horikawa D.D."/>
            <person name="Saito Y."/>
            <person name="Kuwahara H."/>
            <person name="Kozuka-Hata H."/>
            <person name="Shin-I T."/>
            <person name="Minakuchi Y."/>
            <person name="Ohishi K."/>
            <person name="Motoyama A."/>
            <person name="Aizu T."/>
            <person name="Enomoto A."/>
            <person name="Kondo K."/>
            <person name="Tanaka S."/>
            <person name="Hara Y."/>
            <person name="Koshikawa S."/>
            <person name="Sagara H."/>
            <person name="Miura T."/>
            <person name="Yokobori S."/>
            <person name="Miyagawa K."/>
            <person name="Suzuki Y."/>
            <person name="Kubo T."/>
            <person name="Oyama M."/>
            <person name="Kohara Y."/>
            <person name="Fujiyama A."/>
            <person name="Arakawa K."/>
            <person name="Katayama T."/>
            <person name="Toyoda A."/>
            <person name="Kunieda T."/>
        </authorList>
    </citation>
    <scope>NUCLEOTIDE SEQUENCE [LARGE SCALE GENOMIC DNA]</scope>
    <source>
        <strain evidence="3 4">YOKOZUNA-1</strain>
    </source>
</reference>
<dbReference type="AlphaFoldDB" id="A0A1D1V9Q4"/>
<evidence type="ECO:0000313" key="4">
    <source>
        <dbReference type="Proteomes" id="UP000186922"/>
    </source>
</evidence>
<dbReference type="Pfam" id="PF16054">
    <property type="entry name" value="TMEM72"/>
    <property type="match status" value="1"/>
</dbReference>
<dbReference type="PANTHER" id="PTHR28474">
    <property type="entry name" value="TRANSMEMBRANE PROTEIN 72"/>
    <property type="match status" value="1"/>
</dbReference>
<dbReference type="PANTHER" id="PTHR28474:SF1">
    <property type="entry name" value="TRANSMEMBRANE PROTEIN 72"/>
    <property type="match status" value="1"/>
</dbReference>
<keyword evidence="2" id="KW-1133">Transmembrane helix</keyword>
<accession>A0A1D1V9Q4</accession>
<evidence type="ECO:0000313" key="3">
    <source>
        <dbReference type="EMBL" id="GAU98386.1"/>
    </source>
</evidence>
<feature type="compositionally biased region" description="Polar residues" evidence="1">
    <location>
        <begin position="163"/>
        <end position="181"/>
    </location>
</feature>
<dbReference type="OrthoDB" id="10050356at2759"/>
<dbReference type="EMBL" id="BDGG01000004">
    <property type="protein sequence ID" value="GAU98386.1"/>
    <property type="molecule type" value="Genomic_DNA"/>
</dbReference>
<keyword evidence="2" id="KW-0472">Membrane</keyword>
<feature type="region of interest" description="Disordered" evidence="1">
    <location>
        <begin position="162"/>
        <end position="193"/>
    </location>
</feature>
<evidence type="ECO:0000256" key="1">
    <source>
        <dbReference type="SAM" id="MobiDB-lite"/>
    </source>
</evidence>
<organism evidence="3 4">
    <name type="scientific">Ramazzottius varieornatus</name>
    <name type="common">Water bear</name>
    <name type="synonym">Tardigrade</name>
    <dbReference type="NCBI Taxonomy" id="947166"/>
    <lineage>
        <taxon>Eukaryota</taxon>
        <taxon>Metazoa</taxon>
        <taxon>Ecdysozoa</taxon>
        <taxon>Tardigrada</taxon>
        <taxon>Eutardigrada</taxon>
        <taxon>Parachela</taxon>
        <taxon>Hypsibioidea</taxon>
        <taxon>Ramazzottiidae</taxon>
        <taxon>Ramazzottius</taxon>
    </lineage>
</organism>
<dbReference type="Proteomes" id="UP000186922">
    <property type="component" value="Unassembled WGS sequence"/>
</dbReference>
<dbReference type="InterPro" id="IPR032055">
    <property type="entry name" value="TMEM72"/>
</dbReference>
<name>A0A1D1V9Q4_RAMVA</name>
<feature type="transmembrane region" description="Helical" evidence="2">
    <location>
        <begin position="109"/>
        <end position="142"/>
    </location>
</feature>
<gene>
    <name evidence="3" type="primary">RvY_09541-1</name>
    <name evidence="3" type="synonym">RvY_09541.1</name>
    <name evidence="3" type="ORF">RvY_09541</name>
</gene>
<keyword evidence="4" id="KW-1185">Reference proteome</keyword>